<dbReference type="STRING" id="57664.SAMN05661003_101275"/>
<dbReference type="GO" id="GO:0006430">
    <property type="term" value="P:lysyl-tRNA aminoacylation"/>
    <property type="evidence" value="ECO:0007669"/>
    <property type="project" value="InterPro"/>
</dbReference>
<dbReference type="AlphaFoldDB" id="A0A1G6XHF4"/>
<keyword evidence="2" id="KW-0547">Nucleotide-binding</keyword>
<dbReference type="NCBIfam" id="TIGR00462">
    <property type="entry name" value="genX"/>
    <property type="match status" value="1"/>
</dbReference>
<dbReference type="InterPro" id="IPR004364">
    <property type="entry name" value="Aa-tRNA-synt_II"/>
</dbReference>
<evidence type="ECO:0000259" key="4">
    <source>
        <dbReference type="PROSITE" id="PS50862"/>
    </source>
</evidence>
<dbReference type="RefSeq" id="WP_092075484.1">
    <property type="nucleotide sequence ID" value="NZ_FNAQ01000001.1"/>
</dbReference>
<accession>A0A1G6XHF4</accession>
<dbReference type="InterPro" id="IPR045864">
    <property type="entry name" value="aa-tRNA-synth_II/BPL/LPL"/>
</dbReference>
<name>A0A1G6XHF4_9BACT</name>
<dbReference type="Gene3D" id="3.30.930.10">
    <property type="entry name" value="Bira Bifunctional Protein, Domain 2"/>
    <property type="match status" value="1"/>
</dbReference>
<gene>
    <name evidence="5" type="ORF">SAMN05661003_101275</name>
</gene>
<dbReference type="PANTHER" id="PTHR42918">
    <property type="entry name" value="LYSYL-TRNA SYNTHETASE"/>
    <property type="match status" value="1"/>
</dbReference>
<keyword evidence="6" id="KW-1185">Reference proteome</keyword>
<dbReference type="Proteomes" id="UP000243205">
    <property type="component" value="Unassembled WGS sequence"/>
</dbReference>
<evidence type="ECO:0000313" key="5">
    <source>
        <dbReference type="EMBL" id="SDD77600.1"/>
    </source>
</evidence>
<dbReference type="InterPro" id="IPR006195">
    <property type="entry name" value="aa-tRNA-synth_II"/>
</dbReference>
<evidence type="ECO:0000313" key="6">
    <source>
        <dbReference type="Proteomes" id="UP000243205"/>
    </source>
</evidence>
<dbReference type="SUPFAM" id="SSF55681">
    <property type="entry name" value="Class II aaRS and biotin synthetases"/>
    <property type="match status" value="1"/>
</dbReference>
<organism evidence="5 6">
    <name type="scientific">Desulfuromonas thiophila</name>
    <dbReference type="NCBI Taxonomy" id="57664"/>
    <lineage>
        <taxon>Bacteria</taxon>
        <taxon>Pseudomonadati</taxon>
        <taxon>Thermodesulfobacteriota</taxon>
        <taxon>Desulfuromonadia</taxon>
        <taxon>Desulfuromonadales</taxon>
        <taxon>Desulfuromonadaceae</taxon>
        <taxon>Desulfuromonas</taxon>
    </lineage>
</organism>
<dbReference type="Pfam" id="PF00152">
    <property type="entry name" value="tRNA-synt_2"/>
    <property type="match status" value="1"/>
</dbReference>
<reference evidence="6" key="1">
    <citation type="submission" date="2016-10" db="EMBL/GenBank/DDBJ databases">
        <authorList>
            <person name="Varghese N."/>
            <person name="Submissions S."/>
        </authorList>
    </citation>
    <scope>NUCLEOTIDE SEQUENCE [LARGE SCALE GENOMIC DNA]</scope>
    <source>
        <strain evidence="6">DSM 8987</strain>
    </source>
</reference>
<dbReference type="GO" id="GO:0000049">
    <property type="term" value="F:tRNA binding"/>
    <property type="evidence" value="ECO:0007669"/>
    <property type="project" value="TreeGrafter"/>
</dbReference>
<dbReference type="PROSITE" id="PS50862">
    <property type="entry name" value="AA_TRNA_LIGASE_II"/>
    <property type="match status" value="1"/>
</dbReference>
<evidence type="ECO:0000256" key="2">
    <source>
        <dbReference type="ARBA" id="ARBA00022741"/>
    </source>
</evidence>
<dbReference type="GO" id="GO:0005829">
    <property type="term" value="C:cytosol"/>
    <property type="evidence" value="ECO:0007669"/>
    <property type="project" value="TreeGrafter"/>
</dbReference>
<dbReference type="OrthoDB" id="9802326at2"/>
<keyword evidence="3" id="KW-0067">ATP-binding</keyword>
<keyword evidence="5" id="KW-0030">Aminoacyl-tRNA synthetase</keyword>
<dbReference type="EMBL" id="FNAQ01000001">
    <property type="protein sequence ID" value="SDD77600.1"/>
    <property type="molecule type" value="Genomic_DNA"/>
</dbReference>
<dbReference type="GO" id="GO:0004824">
    <property type="term" value="F:lysine-tRNA ligase activity"/>
    <property type="evidence" value="ECO:0007669"/>
    <property type="project" value="InterPro"/>
</dbReference>
<feature type="domain" description="Aminoacyl-transfer RNA synthetases class-II family profile" evidence="4">
    <location>
        <begin position="18"/>
        <end position="301"/>
    </location>
</feature>
<dbReference type="GO" id="GO:0005524">
    <property type="term" value="F:ATP binding"/>
    <property type="evidence" value="ECO:0007669"/>
    <property type="project" value="UniProtKB-KW"/>
</dbReference>
<protein>
    <submittedName>
        <fullName evidence="5">Lysyl-tRNA synthetase, class 2</fullName>
    </submittedName>
</protein>
<evidence type="ECO:0000256" key="1">
    <source>
        <dbReference type="ARBA" id="ARBA00022598"/>
    </source>
</evidence>
<dbReference type="PANTHER" id="PTHR42918:SF6">
    <property type="entry name" value="ELONGATION FACTOR P--(R)-BETA-LYSINE LIGASE"/>
    <property type="match status" value="1"/>
</dbReference>
<proteinExistence type="predicted"/>
<keyword evidence="1" id="KW-0436">Ligase</keyword>
<evidence type="ECO:0000256" key="3">
    <source>
        <dbReference type="ARBA" id="ARBA00022840"/>
    </source>
</evidence>
<dbReference type="InterPro" id="IPR004525">
    <property type="entry name" value="EpmA"/>
</dbReference>
<sequence length="304" mass="34540">MTASLTRLARRQGRLHQRARILQQIRAFFITGDFLEVQTPQRIPVNAPELHIDAVASAGHYLQTSPELCMKRLLAAGYPRLFQLCQCWRSGERGRRHLPEFSLLEWYRRDADYHQLMTDCEALLRQLVPGGILHWQGHSIRLDQPFERLSLATAFERHADRSLQQALAHDRFDECYSDQVEPQLGLDRPCLLYDYPASMAALARRRPDKPALAERFELYLAGMELANGFSELTDPVEQRQRFEAEEQQRRAAGKPACPLPEPFLADLAALPTAAGIALGLDRLVMLLTDASDIAEVVAFTPEEL</sequence>